<dbReference type="AlphaFoldDB" id="F8L4K7"/>
<reference evidence="1 2" key="2">
    <citation type="journal article" date="2011" name="Mol. Biol. Evol.">
        <title>Unity in variety--the pan-genome of the Chlamydiae.</title>
        <authorList>
            <person name="Collingro A."/>
            <person name="Tischler P."/>
            <person name="Weinmaier T."/>
            <person name="Penz T."/>
            <person name="Heinz E."/>
            <person name="Brunham R.C."/>
            <person name="Read T.D."/>
            <person name="Bavoil P.M."/>
            <person name="Sachse K."/>
            <person name="Kahane S."/>
            <person name="Friedman M.G."/>
            <person name="Rattei T."/>
            <person name="Myers G.S."/>
            <person name="Horn M."/>
        </authorList>
    </citation>
    <scope>NUCLEOTIDE SEQUENCE [LARGE SCALE GENOMIC DNA]</scope>
    <source>
        <strain evidence="2">ATCC VR-1471 / Z</strain>
    </source>
</reference>
<reference key="1">
    <citation type="journal article" date="2011" name="Mol. Biol. Evol.">
        <title>Unity in variety -- the pan-genome of the Chlamydiae.</title>
        <authorList>
            <person name="Collingro A."/>
            <person name="Tischler P."/>
            <person name="Weinmaier T."/>
            <person name="Penz T."/>
            <person name="Heinz E."/>
            <person name="Brunham R.C."/>
            <person name="Read T.D."/>
            <person name="Bavoil P.M."/>
            <person name="Sachse K."/>
            <person name="Kahane S."/>
            <person name="Friedman M.G."/>
            <person name="Rattei T."/>
            <person name="Myers G.S.A."/>
            <person name="Horn M."/>
        </authorList>
    </citation>
    <scope>NUCLEOTIDE SEQUENCE</scope>
    <source>
        <strain>Z</strain>
    </source>
</reference>
<dbReference type="KEGG" id="sng:SNE_A01100"/>
<dbReference type="HOGENOM" id="CLU_2510889_0_0_0"/>
<dbReference type="EMBL" id="FR872582">
    <property type="protein sequence ID" value="CCB87988.1"/>
    <property type="molecule type" value="Genomic_DNA"/>
</dbReference>
<evidence type="ECO:0000313" key="2">
    <source>
        <dbReference type="Proteomes" id="UP000000496"/>
    </source>
</evidence>
<dbReference type="Proteomes" id="UP000000496">
    <property type="component" value="Chromosome gsn.131"/>
</dbReference>
<gene>
    <name evidence="1" type="ordered locus">SNE_A01100</name>
</gene>
<organism evidence="1 2">
    <name type="scientific">Simkania negevensis (strain ATCC VR-1471 / DSM 27360 / Z)</name>
    <dbReference type="NCBI Taxonomy" id="331113"/>
    <lineage>
        <taxon>Bacteria</taxon>
        <taxon>Pseudomonadati</taxon>
        <taxon>Chlamydiota</taxon>
        <taxon>Chlamydiia</taxon>
        <taxon>Parachlamydiales</taxon>
        <taxon>Simkaniaceae</taxon>
        <taxon>Simkania</taxon>
    </lineage>
</organism>
<sequence length="85" mass="9474">MALARLLYAEGAKEKPQTLSEVARILYTAQVLTNRLAEDSAGILKEARNCFNSSVRDVLAGESLAHYFPETVSTERAERPYTTIR</sequence>
<name>F8L4K7_SIMNZ</name>
<dbReference type="RefSeq" id="WP_013942455.1">
    <property type="nucleotide sequence ID" value="NC_015713.1"/>
</dbReference>
<proteinExistence type="predicted"/>
<protein>
    <submittedName>
        <fullName evidence="1">Uncharacterized protein</fullName>
    </submittedName>
</protein>
<evidence type="ECO:0000313" key="1">
    <source>
        <dbReference type="EMBL" id="CCB87988.1"/>
    </source>
</evidence>
<accession>F8L4K7</accession>
<dbReference type="STRING" id="331113.SNE_A01100"/>
<keyword evidence="2" id="KW-1185">Reference proteome</keyword>